<name>A0A840FI92_9BURK</name>
<reference evidence="1 2" key="1">
    <citation type="submission" date="2020-08" db="EMBL/GenBank/DDBJ databases">
        <title>Genomic Encyclopedia of Type Strains, Phase IV (KMG-V): Genome sequencing to study the core and pangenomes of soil and plant-associated prokaryotes.</title>
        <authorList>
            <person name="Whitman W."/>
        </authorList>
    </citation>
    <scope>NUCLEOTIDE SEQUENCE [LARGE SCALE GENOMIC DNA]</scope>
    <source>
        <strain evidence="1 2">34/80</strain>
    </source>
</reference>
<accession>A0A840FI92</accession>
<sequence>MTLDRNTSLVEFEDVPRWVPNSLYQYLSQESALLSLACHADLSPATVKGIRVLNVETGPSVRIDFLHAAAVRMQMWNGDARDGHPLVSLGLRANRLYEVEDSPWLPALARESVWKEAARLRHFVCAFRVHVYEVAAEQLRWQVFDDAPPIALSRLGGPPPSWR</sequence>
<dbReference type="Proteomes" id="UP000524450">
    <property type="component" value="Unassembled WGS sequence"/>
</dbReference>
<organism evidence="1 2">
    <name type="scientific">Variovorax guangxiensis</name>
    <dbReference type="NCBI Taxonomy" id="1775474"/>
    <lineage>
        <taxon>Bacteria</taxon>
        <taxon>Pseudomonadati</taxon>
        <taxon>Pseudomonadota</taxon>
        <taxon>Betaproteobacteria</taxon>
        <taxon>Burkholderiales</taxon>
        <taxon>Comamonadaceae</taxon>
        <taxon>Variovorax</taxon>
    </lineage>
</organism>
<dbReference type="EMBL" id="JACIFZ010000001">
    <property type="protein sequence ID" value="MBB4220732.1"/>
    <property type="molecule type" value="Genomic_DNA"/>
</dbReference>
<dbReference type="RefSeq" id="WP_184636418.1">
    <property type="nucleotide sequence ID" value="NZ_JACIFZ010000001.1"/>
</dbReference>
<protein>
    <submittedName>
        <fullName evidence="1">Uncharacterized protein</fullName>
    </submittedName>
</protein>
<gene>
    <name evidence="1" type="ORF">GGD71_001479</name>
</gene>
<evidence type="ECO:0000313" key="2">
    <source>
        <dbReference type="Proteomes" id="UP000524450"/>
    </source>
</evidence>
<dbReference type="AlphaFoldDB" id="A0A840FI92"/>
<comment type="caution">
    <text evidence="1">The sequence shown here is derived from an EMBL/GenBank/DDBJ whole genome shotgun (WGS) entry which is preliminary data.</text>
</comment>
<proteinExistence type="predicted"/>
<evidence type="ECO:0000313" key="1">
    <source>
        <dbReference type="EMBL" id="MBB4220732.1"/>
    </source>
</evidence>